<evidence type="ECO:0000313" key="4">
    <source>
        <dbReference type="Proteomes" id="UP000559809"/>
    </source>
</evidence>
<dbReference type="Proteomes" id="UP000559809">
    <property type="component" value="Unassembled WGS sequence"/>
</dbReference>
<dbReference type="SUPFAM" id="SSF51735">
    <property type="entry name" value="NAD(P)-binding Rossmann-fold domains"/>
    <property type="match status" value="1"/>
</dbReference>
<proteinExistence type="inferred from homology"/>
<comment type="similarity">
    <text evidence="1">Belongs to the short-chain dehydrogenases/reductases (SDR) family.</text>
</comment>
<reference evidence="3 4" key="1">
    <citation type="submission" date="2020-07" db="EMBL/GenBank/DDBJ databases">
        <title>Taxonomic revisions and descriptions of new bacterial species based on genomic comparisons in the high-G+C-content subgroup of the family Alcaligenaceae.</title>
        <authorList>
            <person name="Szabo A."/>
            <person name="Felfoldi T."/>
        </authorList>
    </citation>
    <scope>NUCLEOTIDE SEQUENCE [LARGE SCALE GENOMIC DNA]</scope>
    <source>
        <strain evidence="3 4">LMG 24012</strain>
    </source>
</reference>
<dbReference type="InterPro" id="IPR036291">
    <property type="entry name" value="NAD(P)-bd_dom_sf"/>
</dbReference>
<name>A0A853FZI9_9BURK</name>
<dbReference type="InterPro" id="IPR002347">
    <property type="entry name" value="SDR_fam"/>
</dbReference>
<dbReference type="AlphaFoldDB" id="A0A853FZI9"/>
<sequence length="247" mass="25996">MAQKGLFVVTGGTRGIGAAIARMASRSWPVVMMYRSDIYQAQAMVAEINASGGEAHSIQVDIGDEQDVVRAFTLIDNLGRPEVLVNNAAITGGVSRVKDVRADVLDAVFRTNITGPFLASREAIRRMSSRSGGSGGCIVNISSGASVLGSPNNWVHYAASKGAIDTFTVGLSKEVAKEGIRVNAVRPGVVDTEIHHSREPAELQAMINAIPLGRMGTIDEISQAVMWLASPAASYVTGALLDVRGGF</sequence>
<dbReference type="GO" id="GO:0016491">
    <property type="term" value="F:oxidoreductase activity"/>
    <property type="evidence" value="ECO:0007669"/>
    <property type="project" value="UniProtKB-KW"/>
</dbReference>
<dbReference type="PRINTS" id="PR00080">
    <property type="entry name" value="SDRFAMILY"/>
</dbReference>
<dbReference type="PRINTS" id="PR00081">
    <property type="entry name" value="GDHRDH"/>
</dbReference>
<evidence type="ECO:0000313" key="3">
    <source>
        <dbReference type="EMBL" id="NYT50023.1"/>
    </source>
</evidence>
<accession>A0A853FZI9</accession>
<dbReference type="FunFam" id="3.40.50.720:FF:000173">
    <property type="entry name" value="3-oxoacyl-[acyl-carrier protein] reductase"/>
    <property type="match status" value="1"/>
</dbReference>
<dbReference type="RefSeq" id="WP_180155507.1">
    <property type="nucleotide sequence ID" value="NZ_JACCEM010000005.1"/>
</dbReference>
<dbReference type="PANTHER" id="PTHR43639">
    <property type="entry name" value="OXIDOREDUCTASE, SHORT-CHAIN DEHYDROGENASE/REDUCTASE FAMILY (AFU_ORTHOLOGUE AFUA_5G02870)"/>
    <property type="match status" value="1"/>
</dbReference>
<dbReference type="CDD" id="cd05233">
    <property type="entry name" value="SDR_c"/>
    <property type="match status" value="1"/>
</dbReference>
<keyword evidence="2" id="KW-0560">Oxidoreductase</keyword>
<dbReference type="Gene3D" id="3.40.50.720">
    <property type="entry name" value="NAD(P)-binding Rossmann-like Domain"/>
    <property type="match status" value="1"/>
</dbReference>
<organism evidence="3 4">
    <name type="scientific">Parapusillimonas granuli</name>
    <dbReference type="NCBI Taxonomy" id="380911"/>
    <lineage>
        <taxon>Bacteria</taxon>
        <taxon>Pseudomonadati</taxon>
        <taxon>Pseudomonadota</taxon>
        <taxon>Betaproteobacteria</taxon>
        <taxon>Burkholderiales</taxon>
        <taxon>Alcaligenaceae</taxon>
        <taxon>Parapusillimonas</taxon>
    </lineage>
</organism>
<evidence type="ECO:0000256" key="2">
    <source>
        <dbReference type="ARBA" id="ARBA00023002"/>
    </source>
</evidence>
<keyword evidence="4" id="KW-1185">Reference proteome</keyword>
<dbReference type="EMBL" id="JACCEM010000005">
    <property type="protein sequence ID" value="NYT50023.1"/>
    <property type="molecule type" value="Genomic_DNA"/>
</dbReference>
<evidence type="ECO:0000256" key="1">
    <source>
        <dbReference type="ARBA" id="ARBA00006484"/>
    </source>
</evidence>
<dbReference type="Pfam" id="PF13561">
    <property type="entry name" value="adh_short_C2"/>
    <property type="match status" value="1"/>
</dbReference>
<gene>
    <name evidence="3" type="ORF">H0A72_11955</name>
</gene>
<dbReference type="PANTHER" id="PTHR43639:SF1">
    <property type="entry name" value="SHORT-CHAIN DEHYDROGENASE_REDUCTASE FAMILY PROTEIN"/>
    <property type="match status" value="1"/>
</dbReference>
<comment type="caution">
    <text evidence="3">The sequence shown here is derived from an EMBL/GenBank/DDBJ whole genome shotgun (WGS) entry which is preliminary data.</text>
</comment>
<protein>
    <submittedName>
        <fullName evidence="3">SDR family oxidoreductase</fullName>
    </submittedName>
</protein>